<evidence type="ECO:0000256" key="1">
    <source>
        <dbReference type="SAM" id="MobiDB-lite"/>
    </source>
</evidence>
<dbReference type="Proteomes" id="UP000274762">
    <property type="component" value="Unassembled WGS sequence"/>
</dbReference>
<reference evidence="2 3" key="1">
    <citation type="submission" date="2018-10" db="EMBL/GenBank/DDBJ databases">
        <title>Sequencing the genomes of 1000 actinobacteria strains.</title>
        <authorList>
            <person name="Klenk H.-P."/>
        </authorList>
    </citation>
    <scope>NUCLEOTIDE SEQUENCE [LARGE SCALE GENOMIC DNA]</scope>
    <source>
        <strain evidence="2 3">DSM 44343</strain>
    </source>
</reference>
<proteinExistence type="predicted"/>
<feature type="region of interest" description="Disordered" evidence="1">
    <location>
        <begin position="28"/>
        <end position="55"/>
    </location>
</feature>
<sequence length="55" mass="6317">MARRHKPKAIMMTRRIFSSVAGWIEIPEDNTGRWDGTHAPANTPESDDYPKDHPK</sequence>
<protein>
    <submittedName>
        <fullName evidence="2">Uncharacterized protein</fullName>
    </submittedName>
</protein>
<dbReference type="EMBL" id="RBKV01000001">
    <property type="protein sequence ID" value="RKR94899.1"/>
    <property type="molecule type" value="Genomic_DNA"/>
</dbReference>
<evidence type="ECO:0000313" key="2">
    <source>
        <dbReference type="EMBL" id="RKR94899.1"/>
    </source>
</evidence>
<evidence type="ECO:0000313" key="3">
    <source>
        <dbReference type="Proteomes" id="UP000274762"/>
    </source>
</evidence>
<dbReference type="AlphaFoldDB" id="A0A495K353"/>
<organism evidence="2 3">
    <name type="scientific">Williamsia marianensis</name>
    <dbReference type="NCBI Taxonomy" id="85044"/>
    <lineage>
        <taxon>Bacteria</taxon>
        <taxon>Bacillati</taxon>
        <taxon>Actinomycetota</taxon>
        <taxon>Actinomycetes</taxon>
        <taxon>Mycobacteriales</taxon>
        <taxon>Nocardiaceae</taxon>
        <taxon>Williamsia</taxon>
    </lineage>
</organism>
<comment type="caution">
    <text evidence="2">The sequence shown here is derived from an EMBL/GenBank/DDBJ whole genome shotgun (WGS) entry which is preliminary data.</text>
</comment>
<accession>A0A495K353</accession>
<gene>
    <name evidence="2" type="ORF">DFJ75_1704</name>
</gene>
<name>A0A495K353_WILMA</name>